<dbReference type="EMBL" id="JARAKH010000031">
    <property type="protein sequence ID" value="KAK8386268.1"/>
    <property type="molecule type" value="Genomic_DNA"/>
</dbReference>
<gene>
    <name evidence="2" type="ORF">O3P69_010754</name>
</gene>
<dbReference type="AlphaFoldDB" id="A0AAW0TIM7"/>
<keyword evidence="3" id="KW-1185">Reference proteome</keyword>
<reference evidence="2 3" key="1">
    <citation type="submission" date="2023-03" db="EMBL/GenBank/DDBJ databases">
        <title>High-quality genome of Scylla paramamosain provides insights in environmental adaptation.</title>
        <authorList>
            <person name="Zhang L."/>
        </authorList>
    </citation>
    <scope>NUCLEOTIDE SEQUENCE [LARGE SCALE GENOMIC DNA]</scope>
    <source>
        <strain evidence="2">LZ_2023a</strain>
        <tissue evidence="2">Muscle</tissue>
    </source>
</reference>
<organism evidence="2 3">
    <name type="scientific">Scylla paramamosain</name>
    <name type="common">Mud crab</name>
    <dbReference type="NCBI Taxonomy" id="85552"/>
    <lineage>
        <taxon>Eukaryota</taxon>
        <taxon>Metazoa</taxon>
        <taxon>Ecdysozoa</taxon>
        <taxon>Arthropoda</taxon>
        <taxon>Crustacea</taxon>
        <taxon>Multicrustacea</taxon>
        <taxon>Malacostraca</taxon>
        <taxon>Eumalacostraca</taxon>
        <taxon>Eucarida</taxon>
        <taxon>Decapoda</taxon>
        <taxon>Pleocyemata</taxon>
        <taxon>Brachyura</taxon>
        <taxon>Eubrachyura</taxon>
        <taxon>Portunoidea</taxon>
        <taxon>Portunidae</taxon>
        <taxon>Portuninae</taxon>
        <taxon>Scylla</taxon>
    </lineage>
</organism>
<evidence type="ECO:0000313" key="3">
    <source>
        <dbReference type="Proteomes" id="UP001487740"/>
    </source>
</evidence>
<comment type="caution">
    <text evidence="2">The sequence shown here is derived from an EMBL/GenBank/DDBJ whole genome shotgun (WGS) entry which is preliminary data.</text>
</comment>
<accession>A0AAW0TIM7</accession>
<evidence type="ECO:0000313" key="2">
    <source>
        <dbReference type="EMBL" id="KAK8386267.1"/>
    </source>
</evidence>
<dbReference type="EMBL" id="JARAKH010000031">
    <property type="protein sequence ID" value="KAK8386267.1"/>
    <property type="molecule type" value="Genomic_DNA"/>
</dbReference>
<name>A0AAW0TIM7_SCYPA</name>
<feature type="compositionally biased region" description="Polar residues" evidence="1">
    <location>
        <begin position="53"/>
        <end position="63"/>
    </location>
</feature>
<feature type="region of interest" description="Disordered" evidence="1">
    <location>
        <begin position="212"/>
        <end position="233"/>
    </location>
</feature>
<protein>
    <submittedName>
        <fullName evidence="2">Uncharacterized protein</fullName>
    </submittedName>
</protein>
<sequence>MAGPQTVVYDVSDEDPLMPVLSMSQSSGFGDTPPHSDDQQSTPCPPSLVLGIASNSTSLTETDGISERPRRQGHHPKPVGVVKPMRPRLVALRPNQRPWPLVQAARASTLQPASRGTSLSRALQHDTISGYVALPSFRSTALPSNDASPATASSGDGDLAQGRRAAAVGPAMLFRLNKKCTELGRRNEALEKKLAAYRRFFSDKDNLKSLMRRLDTEGEASQTSPGEEEEDAR</sequence>
<proteinExistence type="predicted"/>
<evidence type="ECO:0000256" key="1">
    <source>
        <dbReference type="SAM" id="MobiDB-lite"/>
    </source>
</evidence>
<feature type="region of interest" description="Disordered" evidence="1">
    <location>
        <begin position="1"/>
        <end position="81"/>
    </location>
</feature>
<dbReference type="Proteomes" id="UP001487740">
    <property type="component" value="Unassembled WGS sequence"/>
</dbReference>